<feature type="non-terminal residue" evidence="1">
    <location>
        <position position="1"/>
    </location>
</feature>
<accession>A0A371G1Y1</accession>
<dbReference type="CDD" id="cd09272">
    <property type="entry name" value="RNase_HI_RT_Ty1"/>
    <property type="match status" value="1"/>
</dbReference>
<dbReference type="AlphaFoldDB" id="A0A371G1Y1"/>
<proteinExistence type="predicted"/>
<evidence type="ECO:0000313" key="2">
    <source>
        <dbReference type="Proteomes" id="UP000257109"/>
    </source>
</evidence>
<comment type="caution">
    <text evidence="1">The sequence shown here is derived from an EMBL/GenBank/DDBJ whole genome shotgun (WGS) entry which is preliminary data.</text>
</comment>
<reference evidence="1" key="1">
    <citation type="submission" date="2018-05" db="EMBL/GenBank/DDBJ databases">
        <title>Draft genome of Mucuna pruriens seed.</title>
        <authorList>
            <person name="Nnadi N.E."/>
            <person name="Vos R."/>
            <person name="Hasami M.H."/>
            <person name="Devisetty U.K."/>
            <person name="Aguiy J.C."/>
        </authorList>
    </citation>
    <scope>NUCLEOTIDE SEQUENCE [LARGE SCALE GENOMIC DNA]</scope>
    <source>
        <strain evidence="1">JCA_2017</strain>
    </source>
</reference>
<gene>
    <name evidence="1" type="primary">GIP</name>
    <name evidence="1" type="ORF">CR513_34647</name>
</gene>
<dbReference type="Proteomes" id="UP000257109">
    <property type="component" value="Unassembled WGS sequence"/>
</dbReference>
<sequence>MAQEDLNIKWDGPMKFYSDNKSMISIAHNPVKHDRKKHIEMDRHFIKEKQGSGLICTPYVPSQGQLPAPTGHTAMSIGAVSPVHIEFGRAYTGNT</sequence>
<dbReference type="EMBL" id="QJKJ01007082">
    <property type="protein sequence ID" value="RDX84323.1"/>
    <property type="molecule type" value="Genomic_DNA"/>
</dbReference>
<name>A0A371G1Y1_MUCPR</name>
<evidence type="ECO:0000313" key="1">
    <source>
        <dbReference type="EMBL" id="RDX84323.1"/>
    </source>
</evidence>
<protein>
    <submittedName>
        <fullName evidence="1">Copia protein</fullName>
    </submittedName>
</protein>
<keyword evidence="2" id="KW-1185">Reference proteome</keyword>
<organism evidence="1 2">
    <name type="scientific">Mucuna pruriens</name>
    <name type="common">Velvet bean</name>
    <name type="synonym">Dolichos pruriens</name>
    <dbReference type="NCBI Taxonomy" id="157652"/>
    <lineage>
        <taxon>Eukaryota</taxon>
        <taxon>Viridiplantae</taxon>
        <taxon>Streptophyta</taxon>
        <taxon>Embryophyta</taxon>
        <taxon>Tracheophyta</taxon>
        <taxon>Spermatophyta</taxon>
        <taxon>Magnoliopsida</taxon>
        <taxon>eudicotyledons</taxon>
        <taxon>Gunneridae</taxon>
        <taxon>Pentapetalae</taxon>
        <taxon>rosids</taxon>
        <taxon>fabids</taxon>
        <taxon>Fabales</taxon>
        <taxon>Fabaceae</taxon>
        <taxon>Papilionoideae</taxon>
        <taxon>50 kb inversion clade</taxon>
        <taxon>NPAAA clade</taxon>
        <taxon>indigoferoid/millettioid clade</taxon>
        <taxon>Phaseoleae</taxon>
        <taxon>Mucuna</taxon>
    </lineage>
</organism>